<dbReference type="Pfam" id="PF19303">
    <property type="entry name" value="Anticodon_3"/>
    <property type="match status" value="1"/>
</dbReference>
<gene>
    <name evidence="6" type="ORF">KKP3000_000176</name>
</gene>
<reference evidence="6 7" key="1">
    <citation type="journal article" date="2024" name="Int. J. Mol. Sci.">
        <title>Exploration of Alicyclobacillus spp. Genome in Search of Antibiotic Resistance.</title>
        <authorList>
            <person name="Bucka-Kolendo J."/>
            <person name="Kiousi D.E."/>
            <person name="Dekowska A."/>
            <person name="Mikolajczuk-Szczyrba A."/>
            <person name="Karadedos D.M."/>
            <person name="Michael P."/>
            <person name="Galanis A."/>
            <person name="Sokolowska B."/>
        </authorList>
    </citation>
    <scope>NUCLEOTIDE SEQUENCE [LARGE SCALE GENOMIC DNA]</scope>
    <source>
        <strain evidence="6 7">KKP 3000</strain>
    </source>
</reference>
<dbReference type="EMBL" id="JBDXSU010000011">
    <property type="protein sequence ID" value="MFB5191403.1"/>
    <property type="molecule type" value="Genomic_DNA"/>
</dbReference>
<evidence type="ECO:0000256" key="3">
    <source>
        <dbReference type="ARBA" id="ARBA00022741"/>
    </source>
</evidence>
<dbReference type="SUPFAM" id="SSF47323">
    <property type="entry name" value="Anticodon-binding domain of a subclass of class I aminoacyl-tRNA synthetases"/>
    <property type="match status" value="1"/>
</dbReference>
<comment type="caution">
    <text evidence="6">The sequence shown here is derived from an EMBL/GenBank/DDBJ whole genome shotgun (WGS) entry which is preliminary data.</text>
</comment>
<evidence type="ECO:0000256" key="4">
    <source>
        <dbReference type="ARBA" id="ARBA00022840"/>
    </source>
</evidence>
<keyword evidence="2 6" id="KW-0436">Ligase</keyword>
<proteinExistence type="inferred from homology"/>
<evidence type="ECO:0000313" key="6">
    <source>
        <dbReference type="EMBL" id="MFB5191403.1"/>
    </source>
</evidence>
<dbReference type="InterPro" id="IPR041872">
    <property type="entry name" value="Anticodon_Met"/>
</dbReference>
<dbReference type="GO" id="GO:0016874">
    <property type="term" value="F:ligase activity"/>
    <property type="evidence" value="ECO:0007669"/>
    <property type="project" value="UniProtKB-KW"/>
</dbReference>
<dbReference type="PANTHER" id="PTHR45765:SF1">
    <property type="entry name" value="METHIONINE--TRNA LIGASE, CYTOPLASMIC"/>
    <property type="match status" value="1"/>
</dbReference>
<dbReference type="InterPro" id="IPR023458">
    <property type="entry name" value="Met-tRNA_ligase_1"/>
</dbReference>
<keyword evidence="3" id="KW-0547">Nucleotide-binding</keyword>
<evidence type="ECO:0000313" key="7">
    <source>
        <dbReference type="Proteomes" id="UP001579974"/>
    </source>
</evidence>
<name>A0ABV5AGY1_9BACL</name>
<dbReference type="Proteomes" id="UP001579974">
    <property type="component" value="Unassembled WGS sequence"/>
</dbReference>
<sequence>MVGRRVTAAWYHARSVLGRPRSARGFRELINKDLVGNFGNFVNRTLTLTSRHFSSQVPGGRGAVTEVEVQLKADCARVVLEYRNHLRHTEFRKAVQALRELWSLGNGHLDARAPWTLVHEDEEAAATVLRTAIHFIRLFAVAAHPVIPHSADKVFDALHVIHHPESVDWNDLLELNGLVDGHPFKLPEILFRRVEPADVEAYDRRFGGAPQARST</sequence>
<dbReference type="PANTHER" id="PTHR45765">
    <property type="entry name" value="METHIONINE--TRNA LIGASE"/>
    <property type="match status" value="1"/>
</dbReference>
<accession>A0ABV5AGY1</accession>
<evidence type="ECO:0000256" key="1">
    <source>
        <dbReference type="ARBA" id="ARBA00008258"/>
    </source>
</evidence>
<evidence type="ECO:0000259" key="5">
    <source>
        <dbReference type="Pfam" id="PF19303"/>
    </source>
</evidence>
<organism evidence="6 7">
    <name type="scientific">Alicyclobacillus fastidiosus</name>
    <dbReference type="NCBI Taxonomy" id="392011"/>
    <lineage>
        <taxon>Bacteria</taxon>
        <taxon>Bacillati</taxon>
        <taxon>Bacillota</taxon>
        <taxon>Bacilli</taxon>
        <taxon>Bacillales</taxon>
        <taxon>Alicyclobacillaceae</taxon>
        <taxon>Alicyclobacillus</taxon>
    </lineage>
</organism>
<evidence type="ECO:0000256" key="2">
    <source>
        <dbReference type="ARBA" id="ARBA00022598"/>
    </source>
</evidence>
<dbReference type="Gene3D" id="1.10.730.10">
    <property type="entry name" value="Isoleucyl-tRNA Synthetase, Domain 1"/>
    <property type="match status" value="1"/>
</dbReference>
<keyword evidence="7" id="KW-1185">Reference proteome</keyword>
<dbReference type="InterPro" id="IPR009080">
    <property type="entry name" value="tRNAsynth_Ia_anticodon-bd"/>
</dbReference>
<comment type="similarity">
    <text evidence="1">Belongs to the class-I aminoacyl-tRNA synthetase family. MetG type 1 subfamily.</text>
</comment>
<dbReference type="CDD" id="cd07957">
    <property type="entry name" value="Anticodon_Ia_Met"/>
    <property type="match status" value="1"/>
</dbReference>
<feature type="domain" description="Methionyl-tRNA synthetase anticodon-binding" evidence="5">
    <location>
        <begin position="60"/>
        <end position="209"/>
    </location>
</feature>
<keyword evidence="4" id="KW-0067">ATP-binding</keyword>
<protein>
    <submittedName>
        <fullName evidence="6">Class I tRNA ligase family protein</fullName>
    </submittedName>
</protein>